<dbReference type="GO" id="GO:0005737">
    <property type="term" value="C:cytoplasm"/>
    <property type="evidence" value="ECO:0007669"/>
    <property type="project" value="InterPro"/>
</dbReference>
<evidence type="ECO:0000256" key="4">
    <source>
        <dbReference type="ARBA" id="ARBA00022840"/>
    </source>
</evidence>
<dbReference type="FunFam" id="3.30.110.30:FF:000001">
    <property type="entry name" value="Bifunctional glutamate/proline--tRNA ligase"/>
    <property type="match status" value="1"/>
</dbReference>
<keyword evidence="6 10" id="KW-0030">Aminoacyl-tRNA synthetase</keyword>
<dbReference type="PANTHER" id="PTHR43382">
    <property type="entry name" value="PROLYL-TRNA SYNTHETASE"/>
    <property type="match status" value="1"/>
</dbReference>
<dbReference type="GeneID" id="40309022"/>
<dbReference type="Gene3D" id="3.90.960.10">
    <property type="entry name" value="YbaK/aminoacyl-tRNA synthetase-associated domain"/>
    <property type="match status" value="1"/>
</dbReference>
<dbReference type="KEGG" id="bbes:BESB_040410"/>
<protein>
    <recommendedName>
        <fullName evidence="1">proline--tRNA ligase</fullName>
        <ecNumber evidence="1">6.1.1.15</ecNumber>
    </recommendedName>
    <alternativeName>
        <fullName evidence="7">Prolyl-tRNA synthetase</fullName>
    </alternativeName>
</protein>
<sequence length="714" mass="80419">MAVNGDVSAAATADEQRKEEVAFQKLKELGIDYTVHRHDSHLMTVEAMLNALSLKEGLVLGNLFLKDKKKGFFLVTVVHDSPTPMKGIGKLLGATNLRFVDDELLAPMLGVAKGSVTPLALMNDAKKEVTFVLDRKLKDSPDSVVFVHPLHNKASVGIKVADLLKFVESCEHPVTWIDCEEAVKLAAAPAAGAGVGALKAKAAAAPKDAVTDSSMLGVTVKKAENFSEWYTQVIVRSEMIEYYDISGCYIMRPWAYHIWEKVQRFFDDAIKEMGVENSYFPMFVSKHKLEKEKDHVEGFSPEVAWVTHYGDSPLAEKIAIRPTSETIMYPAYSKWIRSHRDLPLKLNQWCSVVRWEFKQPTPFLRTREFLWQEGHTAHATEEEAWKLVLDILNLYARWYEECLAVPVIKGEKSENEKFAGGKKTTTIEAYIAENGRGIQAATSHLLGTNFAKMFEIEFEDEEGHKRLVHQTSWGCTTRSLGVMIMTHGDDKGLVLPPRVASVQVIIIPIFFKDEKIQEITAKCNELKAMLDKVGVRTRIDDRPNYTPGWKYNHWEVKGVPLRLELGPKDLAKESVRVVRRDTSEASELSWSAVVEKLPALLEDIQASLFKKAKAVYDQGVEKVMTFDEVMPALNRKKLILAPWCEDPESEEQIKKETQRLSEIQAAQAGADEQVMTGAMKTLCIPFEQPPMPEGTKCFFTGKPAKRWALWGRSY</sequence>
<gene>
    <name evidence="10" type="ORF">BESB_040410</name>
</gene>
<evidence type="ECO:0000313" key="11">
    <source>
        <dbReference type="Proteomes" id="UP000224006"/>
    </source>
</evidence>
<keyword evidence="4" id="KW-0067">ATP-binding</keyword>
<evidence type="ECO:0000256" key="8">
    <source>
        <dbReference type="ARBA" id="ARBA00047671"/>
    </source>
</evidence>
<dbReference type="InterPro" id="IPR002314">
    <property type="entry name" value="aa-tRNA-synt_IIb"/>
</dbReference>
<feature type="domain" description="Aminoacyl-transfer RNA synthetases class-II family profile" evidence="9">
    <location>
        <begin position="256"/>
        <end position="496"/>
    </location>
</feature>
<dbReference type="InterPro" id="IPR033721">
    <property type="entry name" value="ProRS_core_arch_euk"/>
</dbReference>
<dbReference type="InterPro" id="IPR017449">
    <property type="entry name" value="Pro-tRNA_synth_II"/>
</dbReference>
<name>A0A2A9MNQ1_BESBE</name>
<dbReference type="InterPro" id="IPR036754">
    <property type="entry name" value="YbaK/aa-tRNA-synt-asso_dom_sf"/>
</dbReference>
<dbReference type="FunFam" id="3.90.960.10:FF:000005">
    <property type="entry name" value="Putative prolyl-tRNA synthetase"/>
    <property type="match status" value="1"/>
</dbReference>
<dbReference type="HAMAP" id="MF_01571">
    <property type="entry name" value="Pro_tRNA_synth_type3"/>
    <property type="match status" value="1"/>
</dbReference>
<evidence type="ECO:0000256" key="6">
    <source>
        <dbReference type="ARBA" id="ARBA00023146"/>
    </source>
</evidence>
<dbReference type="SUPFAM" id="SSF55681">
    <property type="entry name" value="Class II aaRS and biotin synthetases"/>
    <property type="match status" value="1"/>
</dbReference>
<dbReference type="SUPFAM" id="SSF64586">
    <property type="entry name" value="C-terminal domain of ProRS"/>
    <property type="match status" value="1"/>
</dbReference>
<dbReference type="InterPro" id="IPR004499">
    <property type="entry name" value="Pro-tRNA-ligase_IIa_arc-type"/>
</dbReference>
<comment type="catalytic activity">
    <reaction evidence="8">
        <text>tRNA(Pro) + L-proline + ATP = L-prolyl-tRNA(Pro) + AMP + diphosphate</text>
        <dbReference type="Rhea" id="RHEA:14305"/>
        <dbReference type="Rhea" id="RHEA-COMP:9700"/>
        <dbReference type="Rhea" id="RHEA-COMP:9702"/>
        <dbReference type="ChEBI" id="CHEBI:30616"/>
        <dbReference type="ChEBI" id="CHEBI:33019"/>
        <dbReference type="ChEBI" id="CHEBI:60039"/>
        <dbReference type="ChEBI" id="CHEBI:78442"/>
        <dbReference type="ChEBI" id="CHEBI:78532"/>
        <dbReference type="ChEBI" id="CHEBI:456215"/>
        <dbReference type="EC" id="6.1.1.15"/>
    </reaction>
</comment>
<evidence type="ECO:0000256" key="3">
    <source>
        <dbReference type="ARBA" id="ARBA00022741"/>
    </source>
</evidence>
<keyword evidence="5" id="KW-0648">Protein biosynthesis</keyword>
<evidence type="ECO:0000256" key="1">
    <source>
        <dbReference type="ARBA" id="ARBA00012831"/>
    </source>
</evidence>
<dbReference type="SUPFAM" id="SSF52954">
    <property type="entry name" value="Class II aaRS ABD-related"/>
    <property type="match status" value="1"/>
</dbReference>
<dbReference type="GO" id="GO:0005524">
    <property type="term" value="F:ATP binding"/>
    <property type="evidence" value="ECO:0007669"/>
    <property type="project" value="UniProtKB-KW"/>
</dbReference>
<keyword evidence="3" id="KW-0547">Nucleotide-binding</keyword>
<keyword evidence="11" id="KW-1185">Reference proteome</keyword>
<dbReference type="NCBIfam" id="TIGR00408">
    <property type="entry name" value="proS_fam_I"/>
    <property type="match status" value="1"/>
</dbReference>
<dbReference type="STRING" id="94643.A0A2A9MNQ1"/>
<reference evidence="10 11" key="1">
    <citation type="submission" date="2017-09" db="EMBL/GenBank/DDBJ databases">
        <title>Genome sequencing of Besnoitia besnoiti strain Bb-Ger1.</title>
        <authorList>
            <person name="Schares G."/>
            <person name="Venepally P."/>
            <person name="Lorenzi H.A."/>
        </authorList>
    </citation>
    <scope>NUCLEOTIDE SEQUENCE [LARGE SCALE GENOMIC DNA]</scope>
    <source>
        <strain evidence="10 11">Bb-Ger1</strain>
    </source>
</reference>
<dbReference type="GO" id="GO:0006433">
    <property type="term" value="P:prolyl-tRNA aminoacylation"/>
    <property type="evidence" value="ECO:0007669"/>
    <property type="project" value="InterPro"/>
</dbReference>
<dbReference type="InterPro" id="IPR006195">
    <property type="entry name" value="aa-tRNA-synth_II"/>
</dbReference>
<dbReference type="Pfam" id="PF09180">
    <property type="entry name" value="ProRS-C_1"/>
    <property type="match status" value="1"/>
</dbReference>
<dbReference type="InterPro" id="IPR045864">
    <property type="entry name" value="aa-tRNA-synth_II/BPL/LPL"/>
</dbReference>
<dbReference type="InterPro" id="IPR004154">
    <property type="entry name" value="Anticodon-bd"/>
</dbReference>
<dbReference type="Gene3D" id="3.30.930.10">
    <property type="entry name" value="Bira Bifunctional Protein, Domain 2"/>
    <property type="match status" value="1"/>
</dbReference>
<dbReference type="Pfam" id="PF03129">
    <property type="entry name" value="HGTP_anticodon"/>
    <property type="match status" value="1"/>
</dbReference>
<dbReference type="PRINTS" id="PR01046">
    <property type="entry name" value="TRNASYNTHPRO"/>
</dbReference>
<keyword evidence="2" id="KW-0436">Ligase</keyword>
<dbReference type="PROSITE" id="PS50862">
    <property type="entry name" value="AA_TRNA_LIGASE_II"/>
    <property type="match status" value="1"/>
</dbReference>
<dbReference type="GO" id="GO:0004827">
    <property type="term" value="F:proline-tRNA ligase activity"/>
    <property type="evidence" value="ECO:0007669"/>
    <property type="project" value="UniProtKB-EC"/>
</dbReference>
<dbReference type="GO" id="GO:0002161">
    <property type="term" value="F:aminoacyl-tRNA deacylase activity"/>
    <property type="evidence" value="ECO:0007669"/>
    <property type="project" value="InterPro"/>
</dbReference>
<dbReference type="PANTHER" id="PTHR43382:SF2">
    <property type="entry name" value="BIFUNCTIONAL GLUTAMATE_PROLINE--TRNA LIGASE"/>
    <property type="match status" value="1"/>
</dbReference>
<evidence type="ECO:0000256" key="7">
    <source>
        <dbReference type="ARBA" id="ARBA00029731"/>
    </source>
</evidence>
<organism evidence="10 11">
    <name type="scientific">Besnoitia besnoiti</name>
    <name type="common">Apicomplexan protozoan</name>
    <dbReference type="NCBI Taxonomy" id="94643"/>
    <lineage>
        <taxon>Eukaryota</taxon>
        <taxon>Sar</taxon>
        <taxon>Alveolata</taxon>
        <taxon>Apicomplexa</taxon>
        <taxon>Conoidasida</taxon>
        <taxon>Coccidia</taxon>
        <taxon>Eucoccidiorida</taxon>
        <taxon>Eimeriorina</taxon>
        <taxon>Sarcocystidae</taxon>
        <taxon>Besnoitia</taxon>
    </lineage>
</organism>
<dbReference type="Proteomes" id="UP000224006">
    <property type="component" value="Chromosome II"/>
</dbReference>
<accession>A0A2A9MNQ1</accession>
<dbReference type="AlphaFoldDB" id="A0A2A9MNQ1"/>
<proteinExistence type="inferred from homology"/>
<evidence type="ECO:0000313" key="10">
    <source>
        <dbReference type="EMBL" id="PFH37583.1"/>
    </source>
</evidence>
<dbReference type="Pfam" id="PF04073">
    <property type="entry name" value="tRNA_edit"/>
    <property type="match status" value="1"/>
</dbReference>
<dbReference type="SUPFAM" id="SSF55826">
    <property type="entry name" value="YbaK/ProRS associated domain"/>
    <property type="match status" value="1"/>
</dbReference>
<dbReference type="InterPro" id="IPR007214">
    <property type="entry name" value="YbaK/aa-tRNA-synth-assoc-dom"/>
</dbReference>
<comment type="caution">
    <text evidence="10">The sequence shown here is derived from an EMBL/GenBank/DDBJ whole genome shotgun (WGS) entry which is preliminary data.</text>
</comment>
<dbReference type="GO" id="GO:0017101">
    <property type="term" value="C:aminoacyl-tRNA synthetase multienzyme complex"/>
    <property type="evidence" value="ECO:0007669"/>
    <property type="project" value="TreeGrafter"/>
</dbReference>
<dbReference type="EMBL" id="NWUJ01000002">
    <property type="protein sequence ID" value="PFH37583.1"/>
    <property type="molecule type" value="Genomic_DNA"/>
</dbReference>
<dbReference type="SMART" id="SM00946">
    <property type="entry name" value="ProRS-C_1"/>
    <property type="match status" value="1"/>
</dbReference>
<dbReference type="EC" id="6.1.1.15" evidence="1"/>
<dbReference type="RefSeq" id="XP_029221592.1">
    <property type="nucleotide sequence ID" value="XM_029362627.1"/>
</dbReference>
<evidence type="ECO:0000256" key="2">
    <source>
        <dbReference type="ARBA" id="ARBA00022598"/>
    </source>
</evidence>
<evidence type="ECO:0000256" key="5">
    <source>
        <dbReference type="ARBA" id="ARBA00022917"/>
    </source>
</evidence>
<dbReference type="Pfam" id="PF00587">
    <property type="entry name" value="tRNA-synt_2b"/>
    <property type="match status" value="1"/>
</dbReference>
<dbReference type="CDD" id="cd00862">
    <property type="entry name" value="ProRS_anticodon_zinc"/>
    <property type="match status" value="1"/>
</dbReference>
<dbReference type="Gene3D" id="3.30.110.30">
    <property type="entry name" value="C-terminal domain of ProRS"/>
    <property type="match status" value="1"/>
</dbReference>
<dbReference type="VEuPathDB" id="ToxoDB:BESB_040410"/>
<dbReference type="FunFam" id="3.30.930.10:FF:000007">
    <property type="entry name" value="Bifunctional glutamate/proline--tRNA ligase"/>
    <property type="match status" value="1"/>
</dbReference>
<dbReference type="OrthoDB" id="1350766at2759"/>
<dbReference type="CDD" id="cd04335">
    <property type="entry name" value="PrdX_deacylase"/>
    <property type="match status" value="1"/>
</dbReference>
<dbReference type="InterPro" id="IPR016061">
    <property type="entry name" value="Pro-tRNA_ligase_II_C"/>
</dbReference>
<dbReference type="InterPro" id="IPR002316">
    <property type="entry name" value="Pro-tRNA-ligase_IIa"/>
</dbReference>
<dbReference type="FunFam" id="3.40.50.800:FF:000005">
    <property type="entry name" value="bifunctional glutamate/proline--tRNA ligase"/>
    <property type="match status" value="1"/>
</dbReference>
<dbReference type="InterPro" id="IPR036621">
    <property type="entry name" value="Anticodon-bd_dom_sf"/>
</dbReference>
<dbReference type="Gene3D" id="3.40.50.800">
    <property type="entry name" value="Anticodon-binding domain"/>
    <property type="match status" value="1"/>
</dbReference>
<evidence type="ECO:0000259" key="9">
    <source>
        <dbReference type="PROSITE" id="PS50862"/>
    </source>
</evidence>
<dbReference type="CDD" id="cd00778">
    <property type="entry name" value="ProRS_core_arch_euk"/>
    <property type="match status" value="1"/>
</dbReference>